<evidence type="ECO:0000313" key="3">
    <source>
        <dbReference type="Proteomes" id="UP001623348"/>
    </source>
</evidence>
<protein>
    <recommendedName>
        <fullName evidence="4">YqaJ viral recombinase domain-containing protein</fullName>
    </recommendedName>
</protein>
<feature type="region of interest" description="Disordered" evidence="1">
    <location>
        <begin position="272"/>
        <end position="316"/>
    </location>
</feature>
<dbReference type="InterPro" id="IPR036691">
    <property type="entry name" value="Endo/exonu/phosph_ase_sf"/>
</dbReference>
<evidence type="ECO:0000313" key="2">
    <source>
        <dbReference type="EMBL" id="GAB0202659.1"/>
    </source>
</evidence>
<gene>
    <name evidence="2" type="ORF">GRJ2_002731500</name>
</gene>
<organism evidence="2 3">
    <name type="scientific">Grus japonensis</name>
    <name type="common">Japanese crane</name>
    <name type="synonym">Red-crowned crane</name>
    <dbReference type="NCBI Taxonomy" id="30415"/>
    <lineage>
        <taxon>Eukaryota</taxon>
        <taxon>Metazoa</taxon>
        <taxon>Chordata</taxon>
        <taxon>Craniata</taxon>
        <taxon>Vertebrata</taxon>
        <taxon>Euteleostomi</taxon>
        <taxon>Archelosauria</taxon>
        <taxon>Archosauria</taxon>
        <taxon>Dinosauria</taxon>
        <taxon>Saurischia</taxon>
        <taxon>Theropoda</taxon>
        <taxon>Coelurosauria</taxon>
        <taxon>Aves</taxon>
        <taxon>Neognathae</taxon>
        <taxon>Neoaves</taxon>
        <taxon>Gruiformes</taxon>
        <taxon>Gruidae</taxon>
        <taxon>Grus</taxon>
    </lineage>
</organism>
<evidence type="ECO:0000256" key="1">
    <source>
        <dbReference type="SAM" id="MobiDB-lite"/>
    </source>
</evidence>
<comment type="caution">
    <text evidence="2">The sequence shown here is derived from an EMBL/GenBank/DDBJ whole genome shotgun (WGS) entry which is preliminary data.</text>
</comment>
<dbReference type="Gene3D" id="3.60.10.10">
    <property type="entry name" value="Endonuclease/exonuclease/phosphatase"/>
    <property type="match status" value="1"/>
</dbReference>
<dbReference type="PANTHER" id="PTHR33395:SF22">
    <property type="entry name" value="REVERSE TRANSCRIPTASE DOMAIN-CONTAINING PROTEIN"/>
    <property type="match status" value="1"/>
</dbReference>
<evidence type="ECO:0008006" key="4">
    <source>
        <dbReference type="Google" id="ProtNLM"/>
    </source>
</evidence>
<dbReference type="EMBL" id="BAAFJT010000040">
    <property type="protein sequence ID" value="GAB0202659.1"/>
    <property type="molecule type" value="Genomic_DNA"/>
</dbReference>
<proteinExistence type="predicted"/>
<reference evidence="2 3" key="1">
    <citation type="submission" date="2024-06" db="EMBL/GenBank/DDBJ databases">
        <title>The draft genome of Grus japonensis, version 3.</title>
        <authorList>
            <person name="Nabeshima K."/>
            <person name="Suzuki S."/>
            <person name="Onuma M."/>
        </authorList>
    </citation>
    <scope>NUCLEOTIDE SEQUENCE [LARGE SCALE GENOMIC DNA]</scope>
    <source>
        <strain evidence="2 3">451A</strain>
    </source>
</reference>
<keyword evidence="3" id="KW-1185">Reference proteome</keyword>
<dbReference type="AlphaFoldDB" id="A0ABC9XZC8"/>
<accession>A0ABC9XZC8</accession>
<dbReference type="PANTHER" id="PTHR33395">
    <property type="entry name" value="TRANSCRIPTASE, PUTATIVE-RELATED-RELATED"/>
    <property type="match status" value="1"/>
</dbReference>
<name>A0ABC9XZC8_GRUJA</name>
<dbReference type="Proteomes" id="UP001623348">
    <property type="component" value="Unassembled WGS sequence"/>
</dbReference>
<sequence>MEKATLEKVRLKVTVSVDKSMLQQFLFHGPYPTVTREVAPHYPWEELRAVTEPDPTPKLWPLIKTEVMYDSEDVEPAVTTKEIPYTVTELAKLQEKYSRQAKETETEYVWRVSLTTDGDRIRLSEEEAQGYWGPGVFLTVDDNWEPWSLTQRVVYWAEGLDPLERGDPIAIPTPGVSQLTESVQMAACLQLMHDRRLVPCQPSPMMFANPDGMIPLIKGLPDSLKIYAVQIQDRLRATVAMGPQGGPGLTWGEIARELINYGRRVGYEALDGEGQSMDDVDDIPSTPEVSPRSERPTLGTTTTSTRKKRPPEQDDQADEAFYRQIGAASRSQALVLMRDFNHPDICWRDCTAGHKQSRKFLECTDDNFLLQVTEEPMRKGAMPDLVLTNKEGLVGDVKLKGSLGCSDHEMVEFKILMAARQVHSKLTTLDFRRADFGLFRDLLGRIPWDKALEGRGAQDSWPIFKGHLLQAQEQCIPTKRKSSKTTKRTAWMNKELLGKVKQKKEAYRGWKQGQVAWEEYRETVRAAREQVRKAKALTELNLARDVKGNKKSFYRYISDKRKTRENVGLLWKEMGDNGYLGYGEG</sequence>